<dbReference type="Proteomes" id="UP000195755">
    <property type="component" value="Chromosome"/>
</dbReference>
<proteinExistence type="predicted"/>
<protein>
    <recommendedName>
        <fullName evidence="3">Head-tail adaptor protein</fullName>
    </recommendedName>
</protein>
<evidence type="ECO:0000313" key="1">
    <source>
        <dbReference type="EMBL" id="ARZ66907.1"/>
    </source>
</evidence>
<accession>A0A1Z2KXX9</accession>
<gene>
    <name evidence="1" type="ORF">SMD11_1246</name>
</gene>
<evidence type="ECO:0008006" key="3">
    <source>
        <dbReference type="Google" id="ProtNLM"/>
    </source>
</evidence>
<name>A0A1Z2KXX9_9ACTN</name>
<organism evidence="1 2">
    <name type="scientific">Streptomyces albireticuli</name>
    <dbReference type="NCBI Taxonomy" id="1940"/>
    <lineage>
        <taxon>Bacteria</taxon>
        <taxon>Bacillati</taxon>
        <taxon>Actinomycetota</taxon>
        <taxon>Actinomycetes</taxon>
        <taxon>Kitasatosporales</taxon>
        <taxon>Streptomycetaceae</taxon>
        <taxon>Streptomyces</taxon>
    </lineage>
</organism>
<dbReference type="AlphaFoldDB" id="A0A1Z2KXX9"/>
<sequence length="108" mass="12639">MPRFGDPVEVYAAPLSDGVYTRSRDWASAHRVWAGLAHVQPDRSFEVRSPERETSQERLFVYLPWGVPVHAVDRIRYGGEWFEVDGEPMRWGHGSLRHVRIRAWRAMH</sequence>
<dbReference type="EMBL" id="CP021744">
    <property type="protein sequence ID" value="ARZ66907.1"/>
    <property type="molecule type" value="Genomic_DNA"/>
</dbReference>
<dbReference type="KEGG" id="salj:SMD11_1246"/>
<evidence type="ECO:0000313" key="2">
    <source>
        <dbReference type="Proteomes" id="UP000195755"/>
    </source>
</evidence>
<reference evidence="1 2" key="1">
    <citation type="submission" date="2017-06" db="EMBL/GenBank/DDBJ databases">
        <title>Streptomyces albireticuli Genome sequencing and assembly.</title>
        <authorList>
            <person name="Wang Y."/>
            <person name="Du B."/>
            <person name="Ding Y."/>
            <person name="Liu H."/>
            <person name="Hou Q."/>
            <person name="Liu K."/>
            <person name="Yao L."/>
            <person name="Wang C."/>
        </authorList>
    </citation>
    <scope>NUCLEOTIDE SEQUENCE [LARGE SCALE GENOMIC DNA]</scope>
    <source>
        <strain evidence="1 2">MDJK11</strain>
    </source>
</reference>